<organism evidence="2 3">
    <name type="scientific">Castilleja foliolosa</name>
    <dbReference type="NCBI Taxonomy" id="1961234"/>
    <lineage>
        <taxon>Eukaryota</taxon>
        <taxon>Viridiplantae</taxon>
        <taxon>Streptophyta</taxon>
        <taxon>Embryophyta</taxon>
        <taxon>Tracheophyta</taxon>
        <taxon>Spermatophyta</taxon>
        <taxon>Magnoliopsida</taxon>
        <taxon>eudicotyledons</taxon>
        <taxon>Gunneridae</taxon>
        <taxon>Pentapetalae</taxon>
        <taxon>asterids</taxon>
        <taxon>lamiids</taxon>
        <taxon>Lamiales</taxon>
        <taxon>Orobanchaceae</taxon>
        <taxon>Pedicularideae</taxon>
        <taxon>Castillejinae</taxon>
        <taxon>Castilleja</taxon>
    </lineage>
</organism>
<accession>A0ABD3BRW5</accession>
<evidence type="ECO:0000313" key="2">
    <source>
        <dbReference type="EMBL" id="KAL3620256.1"/>
    </source>
</evidence>
<protein>
    <submittedName>
        <fullName evidence="2">Uncharacterized protein</fullName>
    </submittedName>
</protein>
<comment type="caution">
    <text evidence="2">The sequence shown here is derived from an EMBL/GenBank/DDBJ whole genome shotgun (WGS) entry which is preliminary data.</text>
</comment>
<feature type="region of interest" description="Disordered" evidence="1">
    <location>
        <begin position="1"/>
        <end position="108"/>
    </location>
</feature>
<dbReference type="AlphaFoldDB" id="A0ABD3BRW5"/>
<gene>
    <name evidence="2" type="ORF">CASFOL_035168</name>
</gene>
<reference evidence="3" key="1">
    <citation type="journal article" date="2024" name="IScience">
        <title>Strigolactones Initiate the Formation of Haustorium-like Structures in Castilleja.</title>
        <authorList>
            <person name="Buerger M."/>
            <person name="Peterson D."/>
            <person name="Chory J."/>
        </authorList>
    </citation>
    <scope>NUCLEOTIDE SEQUENCE [LARGE SCALE GENOMIC DNA]</scope>
</reference>
<name>A0ABD3BRW5_9LAMI</name>
<feature type="compositionally biased region" description="Basic residues" evidence="1">
    <location>
        <begin position="68"/>
        <end position="85"/>
    </location>
</feature>
<feature type="compositionally biased region" description="Basic and acidic residues" evidence="1">
    <location>
        <begin position="19"/>
        <end position="40"/>
    </location>
</feature>
<dbReference type="EMBL" id="JAVIJP010000066">
    <property type="protein sequence ID" value="KAL3620256.1"/>
    <property type="molecule type" value="Genomic_DNA"/>
</dbReference>
<evidence type="ECO:0000313" key="3">
    <source>
        <dbReference type="Proteomes" id="UP001632038"/>
    </source>
</evidence>
<dbReference type="Proteomes" id="UP001632038">
    <property type="component" value="Unassembled WGS sequence"/>
</dbReference>
<keyword evidence="3" id="KW-1185">Reference proteome</keyword>
<feature type="compositionally biased region" description="Low complexity" evidence="1">
    <location>
        <begin position="52"/>
        <end position="67"/>
    </location>
</feature>
<sequence>MRNFGKSLTPKNQLLLGQKVDDQSAQKGDTESAQKNEAPDLKPNPKGKKPMLGKNLNKPKLGKQPNPKGKKSVLGKKPNKPRKPRSGSPSVNKPNPGSPNKDAKDVKKPNPIIIDKIHSNLTSWTSLFGLLELRLITSRSPYNL</sequence>
<evidence type="ECO:0000256" key="1">
    <source>
        <dbReference type="SAM" id="MobiDB-lite"/>
    </source>
</evidence>
<proteinExistence type="predicted"/>